<dbReference type="EMBL" id="JAJTWU010000013">
    <property type="protein sequence ID" value="MCE4557842.1"/>
    <property type="molecule type" value="Genomic_DNA"/>
</dbReference>
<dbReference type="RefSeq" id="WP_233375225.1">
    <property type="nucleotide sequence ID" value="NZ_JAJTWU010000013.1"/>
</dbReference>
<feature type="signal peptide" evidence="1">
    <location>
        <begin position="1"/>
        <end position="35"/>
    </location>
</feature>
<keyword evidence="3" id="KW-1185">Reference proteome</keyword>
<evidence type="ECO:0000256" key="1">
    <source>
        <dbReference type="SAM" id="SignalP"/>
    </source>
</evidence>
<reference evidence="2 3" key="1">
    <citation type="submission" date="2021-12" db="EMBL/GenBank/DDBJ databases">
        <title>Genome seq of P8.</title>
        <authorList>
            <person name="Seo T."/>
        </authorList>
    </citation>
    <scope>NUCLEOTIDE SEQUENCE [LARGE SCALE GENOMIC DNA]</scope>
    <source>
        <strain evidence="2 3">P8</strain>
    </source>
</reference>
<evidence type="ECO:0000313" key="3">
    <source>
        <dbReference type="Proteomes" id="UP001200741"/>
    </source>
</evidence>
<sequence length="164" mass="17380">MNHYSIAQRTPALNTLFAGAACAITLALTAGPALADTTTLERVEVRGQIVEAPVRYDVHAQCDRIDDQLAAALDSAWARQSLPSDVNVQFVLQNGQVEAVKAQGRYGVLARQVASAVRHLDCGTQASADAQIYRFTVGFTDTAGSASTAQAARHVGVRVARSND</sequence>
<name>A0ABS8Y0X0_9BURK</name>
<proteinExistence type="predicted"/>
<keyword evidence="1" id="KW-0732">Signal</keyword>
<comment type="caution">
    <text evidence="2">The sequence shown here is derived from an EMBL/GenBank/DDBJ whole genome shotgun (WGS) entry which is preliminary data.</text>
</comment>
<gene>
    <name evidence="2" type="ORF">LXT13_25965</name>
</gene>
<evidence type="ECO:0000313" key="2">
    <source>
        <dbReference type="EMBL" id="MCE4557842.1"/>
    </source>
</evidence>
<organism evidence="2 3">
    <name type="scientific">Pelomonas cellulosilytica</name>
    <dbReference type="NCBI Taxonomy" id="2906762"/>
    <lineage>
        <taxon>Bacteria</taxon>
        <taxon>Pseudomonadati</taxon>
        <taxon>Pseudomonadota</taxon>
        <taxon>Betaproteobacteria</taxon>
        <taxon>Burkholderiales</taxon>
        <taxon>Sphaerotilaceae</taxon>
        <taxon>Roseateles</taxon>
    </lineage>
</organism>
<accession>A0ABS8Y0X0</accession>
<protein>
    <submittedName>
        <fullName evidence="2">Uncharacterized protein</fullName>
    </submittedName>
</protein>
<dbReference type="Proteomes" id="UP001200741">
    <property type="component" value="Unassembled WGS sequence"/>
</dbReference>
<feature type="chain" id="PRO_5046230486" evidence="1">
    <location>
        <begin position="36"/>
        <end position="164"/>
    </location>
</feature>